<keyword evidence="3" id="KW-1185">Reference proteome</keyword>
<name>A0A176WP44_MARPO</name>
<dbReference type="CDD" id="cd00170">
    <property type="entry name" value="SEC14"/>
    <property type="match status" value="1"/>
</dbReference>
<dbReference type="AlphaFoldDB" id="A0A176WP44"/>
<dbReference type="InterPro" id="IPR036865">
    <property type="entry name" value="CRAL-TRIO_dom_sf"/>
</dbReference>
<dbReference type="SMART" id="SM00516">
    <property type="entry name" value="SEC14"/>
    <property type="match status" value="1"/>
</dbReference>
<dbReference type="Gene3D" id="3.40.525.10">
    <property type="entry name" value="CRAL-TRIO lipid binding domain"/>
    <property type="match status" value="1"/>
</dbReference>
<dbReference type="EMBL" id="LVLJ01000299">
    <property type="protein sequence ID" value="OAE34920.1"/>
    <property type="molecule type" value="Genomic_DNA"/>
</dbReference>
<dbReference type="InterPro" id="IPR011074">
    <property type="entry name" value="CRAL/TRIO_N_dom"/>
</dbReference>
<dbReference type="InterPro" id="IPR036273">
    <property type="entry name" value="CRAL/TRIO_N_dom_sf"/>
</dbReference>
<dbReference type="Pfam" id="PF03765">
    <property type="entry name" value="CRAL_TRIO_N"/>
    <property type="match status" value="1"/>
</dbReference>
<dbReference type="Pfam" id="PF00650">
    <property type="entry name" value="CRAL_TRIO"/>
    <property type="match status" value="1"/>
</dbReference>
<reference evidence="2" key="1">
    <citation type="submission" date="2016-03" db="EMBL/GenBank/DDBJ databases">
        <title>Mechanisms controlling the formation of the plant cell surface in tip-growing cells are functionally conserved among land plants.</title>
        <authorList>
            <person name="Honkanen S."/>
            <person name="Jones V.A."/>
            <person name="Morieri G."/>
            <person name="Champion C."/>
            <person name="Hetherington A.J."/>
            <person name="Kelly S."/>
            <person name="Saint-Marcoux D."/>
            <person name="Proust H."/>
            <person name="Prescott H."/>
            <person name="Dolan L."/>
        </authorList>
    </citation>
    <scope>NUCLEOTIDE SEQUENCE [LARGE SCALE GENOMIC DNA]</scope>
    <source>
        <tissue evidence="2">Whole gametophyte</tissue>
    </source>
</reference>
<dbReference type="Proteomes" id="UP000077202">
    <property type="component" value="Unassembled WGS sequence"/>
</dbReference>
<dbReference type="PROSITE" id="PS50191">
    <property type="entry name" value="CRAL_TRIO"/>
    <property type="match status" value="1"/>
</dbReference>
<protein>
    <recommendedName>
        <fullName evidence="1">CRAL-TRIO domain-containing protein</fullName>
    </recommendedName>
</protein>
<feature type="domain" description="CRAL-TRIO" evidence="1">
    <location>
        <begin position="81"/>
        <end position="249"/>
    </location>
</feature>
<dbReference type="PANTHER" id="PTHR46226">
    <property type="entry name" value="CRAL-TRIO DOMAIN-CONTAINING PROTEIN"/>
    <property type="match status" value="1"/>
</dbReference>
<dbReference type="SUPFAM" id="SSF52087">
    <property type="entry name" value="CRAL/TRIO domain"/>
    <property type="match status" value="1"/>
</dbReference>
<sequence length="392" mass="43430">MDVISRDARMQASRVEESQAITKESIRQMQEFVDGVDQKLQASYRNVHQGYPDATLERFLKARDGNVQKANKMKPIEPKGLYDSIRNSQLIGVSGYCRKGRPVYAIGVGLSGYDKAQVDKYVQSHIQINEYRDRVLLPEASKRLGRPVGSCIKILDMTGLKLSALSRVKILTVISTVDDLNYPEKTDTYYIVNAPYVFTACWKAVKPLLQERTKKKVQVLKGCGREELLEVMDLSAIPLFARGNGTKDVNGSMGTLDCFSPNHKFHVDLWNYMKDQAEALAAVSARPQGSVHVTVPSWEEPEVGGSAEVVHMIEETMEKLAAEQNGKDPDQLLNGLSSLKMQDIPTGRAPEGRNLAIFAKGVVIFPSAKQLLAACPQTFDSWLLVVSVAVKA</sequence>
<dbReference type="PANTHER" id="PTHR46226:SF6">
    <property type="entry name" value="SEC14P-LIKE PHOSPHATIDYLINOSITOL TRANSFER FAMILY PROTEIN"/>
    <property type="match status" value="1"/>
</dbReference>
<dbReference type="InterPro" id="IPR001251">
    <property type="entry name" value="CRAL-TRIO_dom"/>
</dbReference>
<evidence type="ECO:0000313" key="2">
    <source>
        <dbReference type="EMBL" id="OAE34920.1"/>
    </source>
</evidence>
<evidence type="ECO:0000259" key="1">
    <source>
        <dbReference type="PROSITE" id="PS50191"/>
    </source>
</evidence>
<organism evidence="2 3">
    <name type="scientific">Marchantia polymorpha subsp. ruderalis</name>
    <dbReference type="NCBI Taxonomy" id="1480154"/>
    <lineage>
        <taxon>Eukaryota</taxon>
        <taxon>Viridiplantae</taxon>
        <taxon>Streptophyta</taxon>
        <taxon>Embryophyta</taxon>
        <taxon>Marchantiophyta</taxon>
        <taxon>Marchantiopsida</taxon>
        <taxon>Marchantiidae</taxon>
        <taxon>Marchantiales</taxon>
        <taxon>Marchantiaceae</taxon>
        <taxon>Marchantia</taxon>
    </lineage>
</organism>
<accession>A0A176WP44</accession>
<dbReference type="SUPFAM" id="SSF46938">
    <property type="entry name" value="CRAL/TRIO N-terminal domain"/>
    <property type="match status" value="1"/>
</dbReference>
<proteinExistence type="predicted"/>
<gene>
    <name evidence="2" type="ORF">AXG93_1333s1020</name>
</gene>
<comment type="caution">
    <text evidence="2">The sequence shown here is derived from an EMBL/GenBank/DDBJ whole genome shotgun (WGS) entry which is preliminary data.</text>
</comment>
<evidence type="ECO:0000313" key="3">
    <source>
        <dbReference type="Proteomes" id="UP000077202"/>
    </source>
</evidence>